<evidence type="ECO:0000313" key="3">
    <source>
        <dbReference type="EMBL" id="NNM71120.1"/>
    </source>
</evidence>
<evidence type="ECO:0000256" key="1">
    <source>
        <dbReference type="ARBA" id="ARBA00022729"/>
    </source>
</evidence>
<dbReference type="InterPro" id="IPR004564">
    <property type="entry name" value="OM_lipoprot_carrier_LolA-like"/>
</dbReference>
<gene>
    <name evidence="3" type="ORF">HJG44_01765</name>
</gene>
<dbReference type="EMBL" id="JABEPP010000001">
    <property type="protein sequence ID" value="NNM71120.1"/>
    <property type="molecule type" value="Genomic_DNA"/>
</dbReference>
<evidence type="ECO:0000256" key="2">
    <source>
        <dbReference type="SAM" id="SignalP"/>
    </source>
</evidence>
<dbReference type="Proteomes" id="UP000564885">
    <property type="component" value="Unassembled WGS sequence"/>
</dbReference>
<dbReference type="Gene3D" id="2.50.20.10">
    <property type="entry name" value="Lipoprotein localisation LolA/LolB/LppX"/>
    <property type="match status" value="1"/>
</dbReference>
<evidence type="ECO:0000313" key="4">
    <source>
        <dbReference type="Proteomes" id="UP000564885"/>
    </source>
</evidence>
<dbReference type="Pfam" id="PF03548">
    <property type="entry name" value="LolA"/>
    <property type="match status" value="1"/>
</dbReference>
<organism evidence="3 4">
    <name type="scientific">Enterovirga aerilata</name>
    <dbReference type="NCBI Taxonomy" id="2730920"/>
    <lineage>
        <taxon>Bacteria</taxon>
        <taxon>Pseudomonadati</taxon>
        <taxon>Pseudomonadota</taxon>
        <taxon>Alphaproteobacteria</taxon>
        <taxon>Hyphomicrobiales</taxon>
        <taxon>Methylobacteriaceae</taxon>
        <taxon>Enterovirga</taxon>
    </lineage>
</organism>
<proteinExistence type="predicted"/>
<reference evidence="3 4" key="1">
    <citation type="submission" date="2020-04" db="EMBL/GenBank/DDBJ databases">
        <title>Enterovirga sp. isolate from soil.</title>
        <authorList>
            <person name="Chea S."/>
            <person name="Kim D.-U."/>
        </authorList>
    </citation>
    <scope>NUCLEOTIDE SEQUENCE [LARGE SCALE GENOMIC DNA]</scope>
    <source>
        <strain evidence="3 4">DB1703</strain>
    </source>
</reference>
<accession>A0A849I4S2</accession>
<dbReference type="RefSeq" id="WP_171216618.1">
    <property type="nucleotide sequence ID" value="NZ_JABEPP010000001.1"/>
</dbReference>
<dbReference type="InterPro" id="IPR029046">
    <property type="entry name" value="LolA/LolB/LppX"/>
</dbReference>
<protein>
    <submittedName>
        <fullName evidence="3">Outer membrane lipoprotein carrier protein LolA</fullName>
    </submittedName>
</protein>
<keyword evidence="1 2" id="KW-0732">Signal</keyword>
<dbReference type="CDD" id="cd16325">
    <property type="entry name" value="LolA"/>
    <property type="match status" value="1"/>
</dbReference>
<feature type="signal peptide" evidence="2">
    <location>
        <begin position="1"/>
        <end position="26"/>
    </location>
</feature>
<name>A0A849I4S2_9HYPH</name>
<sequence>MTAAYFTRAPALALAALLALGPSAEAAGRSRVAGVLPPPRPASLGRDLDVAATGSIVPIAKARAAGAPVVPAAASDKLTDRQIVEKANAALNSVTSMVADFTQVGGDGRRLTGILYLQRPGKLRFEYEKPSTLEVVSDGSTVLVRDRKLNTSDPYPISQTPLKFLLSSKIDLSRDARVTAVATDQEGVRISIEDSSTLGGTSKITLYFDPEITTLKRWRVIDPQGYTTTVSLSDIEKNRTIDPRIFMLNYMRPVE</sequence>
<dbReference type="PANTHER" id="PTHR35869">
    <property type="entry name" value="OUTER-MEMBRANE LIPOPROTEIN CARRIER PROTEIN"/>
    <property type="match status" value="1"/>
</dbReference>
<dbReference type="PANTHER" id="PTHR35869:SF1">
    <property type="entry name" value="OUTER-MEMBRANE LIPOPROTEIN CARRIER PROTEIN"/>
    <property type="match status" value="1"/>
</dbReference>
<dbReference type="AlphaFoldDB" id="A0A849I4S2"/>
<keyword evidence="3" id="KW-0449">Lipoprotein</keyword>
<comment type="caution">
    <text evidence="3">The sequence shown here is derived from an EMBL/GenBank/DDBJ whole genome shotgun (WGS) entry which is preliminary data.</text>
</comment>
<feature type="chain" id="PRO_5032842163" evidence="2">
    <location>
        <begin position="27"/>
        <end position="255"/>
    </location>
</feature>
<dbReference type="SUPFAM" id="SSF89392">
    <property type="entry name" value="Prokaryotic lipoproteins and lipoprotein localization factors"/>
    <property type="match status" value="1"/>
</dbReference>
<keyword evidence="4" id="KW-1185">Reference proteome</keyword>